<dbReference type="Pfam" id="PF00892">
    <property type="entry name" value="EamA"/>
    <property type="match status" value="1"/>
</dbReference>
<feature type="transmembrane region" description="Helical" evidence="1">
    <location>
        <begin position="182"/>
        <end position="200"/>
    </location>
</feature>
<dbReference type="EMBL" id="NRRE01000008">
    <property type="protein sequence ID" value="MBK1695932.1"/>
    <property type="molecule type" value="Genomic_DNA"/>
</dbReference>
<dbReference type="InterPro" id="IPR037185">
    <property type="entry name" value="EmrE-like"/>
</dbReference>
<dbReference type="InterPro" id="IPR000620">
    <property type="entry name" value="EamA_dom"/>
</dbReference>
<feature type="transmembrane region" description="Helical" evidence="1">
    <location>
        <begin position="7"/>
        <end position="26"/>
    </location>
</feature>
<dbReference type="SUPFAM" id="SSF103481">
    <property type="entry name" value="Multidrug resistance efflux transporter EmrE"/>
    <property type="match status" value="1"/>
</dbReference>
<accession>A0A934QF30</accession>
<feature type="transmembrane region" description="Helical" evidence="1">
    <location>
        <begin position="38"/>
        <end position="58"/>
    </location>
</feature>
<keyword evidence="1" id="KW-1133">Transmembrane helix</keyword>
<proteinExistence type="predicted"/>
<evidence type="ECO:0000256" key="1">
    <source>
        <dbReference type="SAM" id="Phobius"/>
    </source>
</evidence>
<feature type="transmembrane region" description="Helical" evidence="1">
    <location>
        <begin position="153"/>
        <end position="170"/>
    </location>
</feature>
<reference evidence="3" key="1">
    <citation type="submission" date="2017-08" db="EMBL/GenBank/DDBJ databases">
        <authorList>
            <person name="Imhoff J.F."/>
            <person name="Rahn T."/>
            <person name="Kuenzel S."/>
            <person name="Neulinger S.C."/>
        </authorList>
    </citation>
    <scope>NUCLEOTIDE SEQUENCE</scope>
    <source>
        <strain evidence="3">DSM 9154</strain>
    </source>
</reference>
<dbReference type="PANTHER" id="PTHR22911:SF79">
    <property type="entry name" value="MOBA-LIKE NTP TRANSFERASE DOMAIN-CONTAINING PROTEIN"/>
    <property type="match status" value="1"/>
</dbReference>
<keyword evidence="1" id="KW-0812">Transmembrane</keyword>
<evidence type="ECO:0000313" key="3">
    <source>
        <dbReference type="EMBL" id="MBK1695932.1"/>
    </source>
</evidence>
<dbReference type="GO" id="GO:0016020">
    <property type="term" value="C:membrane"/>
    <property type="evidence" value="ECO:0007669"/>
    <property type="project" value="InterPro"/>
</dbReference>
<feature type="transmembrane region" description="Helical" evidence="1">
    <location>
        <begin position="271"/>
        <end position="290"/>
    </location>
</feature>
<evidence type="ECO:0000259" key="2">
    <source>
        <dbReference type="Pfam" id="PF00892"/>
    </source>
</evidence>
<dbReference type="PANTHER" id="PTHR22911">
    <property type="entry name" value="ACYL-MALONYL CONDENSING ENZYME-RELATED"/>
    <property type="match status" value="1"/>
</dbReference>
<feature type="transmembrane region" description="Helical" evidence="1">
    <location>
        <begin position="206"/>
        <end position="233"/>
    </location>
</feature>
<reference evidence="3" key="2">
    <citation type="journal article" date="2020" name="Microorganisms">
        <title>Osmotic Adaptation and Compatible Solute Biosynthesis of Phototrophic Bacteria as Revealed from Genome Analyses.</title>
        <authorList>
            <person name="Imhoff J.F."/>
            <person name="Rahn T."/>
            <person name="Kunzel S."/>
            <person name="Keller A."/>
            <person name="Neulinger S.C."/>
        </authorList>
    </citation>
    <scope>NUCLEOTIDE SEQUENCE</scope>
    <source>
        <strain evidence="3">DSM 9154</strain>
    </source>
</reference>
<feature type="transmembrane region" description="Helical" evidence="1">
    <location>
        <begin position="245"/>
        <end position="265"/>
    </location>
</feature>
<keyword evidence="1" id="KW-0472">Membrane</keyword>
<feature type="transmembrane region" description="Helical" evidence="1">
    <location>
        <begin position="70"/>
        <end position="88"/>
    </location>
</feature>
<evidence type="ECO:0000313" key="4">
    <source>
        <dbReference type="Proteomes" id="UP000778970"/>
    </source>
</evidence>
<dbReference type="Proteomes" id="UP000778970">
    <property type="component" value="Unassembled WGS sequence"/>
</dbReference>
<sequence length="296" mass="30298">MHASRTTTLATLFVVATGSLWGFYWLPVRRLAELGLSGAWGTLAIVATAAVVLSPCAVRARQRLVHGDPVALAATALGGVAFVLYSTGLVYGRVAIVILLFFLTPVWSTLLARYVMGWTTPWLRLAAIAVGVAGLVCVLSADGGVPMPRGLGDWLGLASGLLWAVATTAIRARGDTGPGETAFVFALGACLCAGVLAPVLEPLPSVAAAALGPAAGWAVAGGALWWGLSMAALMWAAARLEPARVGILLMAEVLIGTASAAVIAGERIAPLELIGGAFVVAAGVLEVWPVRSRART</sequence>
<feature type="transmembrane region" description="Helical" evidence="1">
    <location>
        <begin position="94"/>
        <end position="115"/>
    </location>
</feature>
<keyword evidence="4" id="KW-1185">Reference proteome</keyword>
<comment type="caution">
    <text evidence="3">The sequence shown here is derived from an EMBL/GenBank/DDBJ whole genome shotgun (WGS) entry which is preliminary data.</text>
</comment>
<dbReference type="RefSeq" id="WP_027287628.1">
    <property type="nucleotide sequence ID" value="NZ_NRRE01000008.1"/>
</dbReference>
<feature type="transmembrane region" description="Helical" evidence="1">
    <location>
        <begin position="122"/>
        <end position="141"/>
    </location>
</feature>
<dbReference type="AlphaFoldDB" id="A0A934QF30"/>
<gene>
    <name evidence="3" type="ORF">CKO21_01550</name>
</gene>
<organism evidence="3 4">
    <name type="scientific">Rhodovibrio salinarum</name>
    <dbReference type="NCBI Taxonomy" id="1087"/>
    <lineage>
        <taxon>Bacteria</taxon>
        <taxon>Pseudomonadati</taxon>
        <taxon>Pseudomonadota</taxon>
        <taxon>Alphaproteobacteria</taxon>
        <taxon>Rhodospirillales</taxon>
        <taxon>Rhodovibrionaceae</taxon>
        <taxon>Rhodovibrio</taxon>
    </lineage>
</organism>
<feature type="domain" description="EamA" evidence="2">
    <location>
        <begin position="10"/>
        <end position="139"/>
    </location>
</feature>
<protein>
    <submittedName>
        <fullName evidence="3">EamA/RhaT family transporter</fullName>
    </submittedName>
</protein>
<name>A0A934QF30_9PROT</name>